<dbReference type="Proteomes" id="UP001221838">
    <property type="component" value="Unassembled WGS sequence"/>
</dbReference>
<reference evidence="1 2" key="1">
    <citation type="submission" date="2022-11" db="EMBL/GenBank/DDBJ databases">
        <title>Minimal conservation of predation-associated metabolite biosynthetic gene clusters underscores biosynthetic potential of Myxococcota including descriptions for ten novel species: Archangium lansinium sp. nov., Myxococcus landrumus sp. nov., Nannocystis bai.</title>
        <authorList>
            <person name="Ahearne A."/>
            <person name="Stevens C."/>
            <person name="Dowd S."/>
        </authorList>
    </citation>
    <scope>NUCLEOTIDE SEQUENCE [LARGE SCALE GENOMIC DNA]</scope>
    <source>
        <strain evidence="1 2">NCWAL01</strain>
    </source>
</reference>
<keyword evidence="2" id="KW-1185">Reference proteome</keyword>
<proteinExistence type="predicted"/>
<evidence type="ECO:0008006" key="3">
    <source>
        <dbReference type="Google" id="ProtNLM"/>
    </source>
</evidence>
<sequence>MSRQLILDLLRLSASLGLPLSPHSKLAAHDMLLDLLDELLGLSDQLNDLGPGDSLGVSGKLGLGAGLDITLEPEVEVFRENDGTYRVSLGGDNGVGEGAGAAIHGLGGGKVEYRFSSREEARMGTLLVASANAVTSHPLLALALAPLPSELQFLTENLSSVEIRGGVNAVVDGKFLEGGLGLGAEAGLQLTTSYKLEFEQGTPNALARVTELAASGSVEASVVLFDKVGPRTSGAPLFTGISGGVKGTLSVESRIPLDSTEIPDLALFVLSPIIAPFSGPAVTTLKAALVVDAGPAGGRGEFEVRGLDGTELQRIVERLVDGDFSHALDDVNVETQGRWGSFVDTEYSLGFDNKTGGVGFEARIKQVHRDYTERGIYGG</sequence>
<dbReference type="RefSeq" id="WP_272141832.1">
    <property type="nucleotide sequence ID" value="NZ_JAQNDM010000002.1"/>
</dbReference>
<evidence type="ECO:0000313" key="1">
    <source>
        <dbReference type="EMBL" id="MDC0711834.1"/>
    </source>
</evidence>
<dbReference type="EMBL" id="JAQNDM010000002">
    <property type="protein sequence ID" value="MDC0711834.1"/>
    <property type="molecule type" value="Genomic_DNA"/>
</dbReference>
<gene>
    <name evidence="1" type="ORF">POL68_25415</name>
</gene>
<evidence type="ECO:0000313" key="2">
    <source>
        <dbReference type="Proteomes" id="UP001221838"/>
    </source>
</evidence>
<accession>A0ABT5DFI0</accession>
<protein>
    <recommendedName>
        <fullName evidence="3">Translocation and assembly module TamB</fullName>
    </recommendedName>
</protein>
<name>A0ABT5DFI0_9BACT</name>
<comment type="caution">
    <text evidence="1">The sequence shown here is derived from an EMBL/GenBank/DDBJ whole genome shotgun (WGS) entry which is preliminary data.</text>
</comment>
<organism evidence="1 2">
    <name type="scientific">Stigmatella ashevillensis</name>
    <dbReference type="NCBI Taxonomy" id="2995309"/>
    <lineage>
        <taxon>Bacteria</taxon>
        <taxon>Pseudomonadati</taxon>
        <taxon>Myxococcota</taxon>
        <taxon>Myxococcia</taxon>
        <taxon>Myxococcales</taxon>
        <taxon>Cystobacterineae</taxon>
        <taxon>Archangiaceae</taxon>
        <taxon>Stigmatella</taxon>
    </lineage>
</organism>